<reference evidence="2" key="1">
    <citation type="submission" date="2021-01" db="EMBL/GenBank/DDBJ databases">
        <authorList>
            <person name="Corre E."/>
            <person name="Pelletier E."/>
            <person name="Niang G."/>
            <person name="Scheremetjew M."/>
            <person name="Finn R."/>
            <person name="Kale V."/>
            <person name="Holt S."/>
            <person name="Cochrane G."/>
            <person name="Meng A."/>
            <person name="Brown T."/>
            <person name="Cohen L."/>
        </authorList>
    </citation>
    <scope>NUCLEOTIDE SEQUENCE</scope>
    <source>
        <strain evidence="2">CCMP722</strain>
    </source>
</reference>
<evidence type="ECO:0000313" key="2">
    <source>
        <dbReference type="EMBL" id="CAD8649684.1"/>
    </source>
</evidence>
<dbReference type="AlphaFoldDB" id="A0A7S0MS72"/>
<sequence>MLELHATVHNHTRQNVSVLQGVGGMKGRKTRAQVKPRAAASAVLKPTLVDRFFGRPLRAFYLEIKAESPGQNELVRVKCVGIPFEFVQTPLYVIEILKQVESVGGETKVVVAIHNANEFALCTYPKASLFEAHHSVSGVSLTSINSSSHSGRAAQDQTYIGSVSSSAASGSQTRPHPRLSSTCSLSTVENPVGCTTICGSFTNSGKKARSEDGRQSDPPSASRLLQVEDMSRLRQRSLARLDGLKSHQNSVADLKDLALNVEVYGALSARKYGDRKNNEEEGVERLNLETLSAQFTMNQALRRPLPPFRSI</sequence>
<gene>
    <name evidence="2" type="ORF">POBO1169_LOCUS1170</name>
</gene>
<feature type="region of interest" description="Disordered" evidence="1">
    <location>
        <begin position="162"/>
        <end position="185"/>
    </location>
</feature>
<organism evidence="2">
    <name type="scientific">Pyramimonas obovata</name>
    <dbReference type="NCBI Taxonomy" id="1411642"/>
    <lineage>
        <taxon>Eukaryota</taxon>
        <taxon>Viridiplantae</taxon>
        <taxon>Chlorophyta</taxon>
        <taxon>Pyramimonadophyceae</taxon>
        <taxon>Pyramimonadales</taxon>
        <taxon>Pyramimonadaceae</taxon>
        <taxon>Pyramimonas</taxon>
        <taxon>Pyramimonas incertae sedis</taxon>
    </lineage>
</organism>
<proteinExistence type="predicted"/>
<evidence type="ECO:0000256" key="1">
    <source>
        <dbReference type="SAM" id="MobiDB-lite"/>
    </source>
</evidence>
<name>A0A7S0MS72_9CHLO</name>
<protein>
    <submittedName>
        <fullName evidence="2">Uncharacterized protein</fullName>
    </submittedName>
</protein>
<feature type="compositionally biased region" description="Low complexity" evidence="1">
    <location>
        <begin position="162"/>
        <end position="171"/>
    </location>
</feature>
<dbReference type="EMBL" id="HBFA01002409">
    <property type="protein sequence ID" value="CAD8649684.1"/>
    <property type="molecule type" value="Transcribed_RNA"/>
</dbReference>
<accession>A0A7S0MS72</accession>